<dbReference type="InterPro" id="IPR036182">
    <property type="entry name" value="PCuAC_sf"/>
</dbReference>
<dbReference type="PROSITE" id="PS51257">
    <property type="entry name" value="PROKAR_LIPOPROTEIN"/>
    <property type="match status" value="1"/>
</dbReference>
<keyword evidence="3" id="KW-1185">Reference proteome</keyword>
<accession>A0A926QUV7</accession>
<protein>
    <submittedName>
        <fullName evidence="2">Copper chaperone PCu(A)C</fullName>
    </submittedName>
</protein>
<feature type="region of interest" description="Disordered" evidence="1">
    <location>
        <begin position="140"/>
        <end position="185"/>
    </location>
</feature>
<dbReference type="InterPro" id="IPR007410">
    <property type="entry name" value="LpqE-like"/>
</dbReference>
<evidence type="ECO:0000313" key="3">
    <source>
        <dbReference type="Proteomes" id="UP000621210"/>
    </source>
</evidence>
<evidence type="ECO:0000256" key="1">
    <source>
        <dbReference type="SAM" id="MobiDB-lite"/>
    </source>
</evidence>
<dbReference type="Proteomes" id="UP000621210">
    <property type="component" value="Unassembled WGS sequence"/>
</dbReference>
<reference evidence="2" key="1">
    <citation type="submission" date="2020-09" db="EMBL/GenBank/DDBJ databases">
        <title>Streptomyces grisecoloratus sp. nov., isolated from cotton soil.</title>
        <authorList>
            <person name="Xing L."/>
        </authorList>
    </citation>
    <scope>NUCLEOTIDE SEQUENCE</scope>
    <source>
        <strain evidence="2">TRM S81-3</strain>
    </source>
</reference>
<reference evidence="2" key="2">
    <citation type="submission" date="2020-09" db="EMBL/GenBank/DDBJ databases">
        <authorList>
            <person name="Luo X."/>
        </authorList>
    </citation>
    <scope>NUCLEOTIDE SEQUENCE</scope>
    <source>
        <strain evidence="2">TRM S81-3</strain>
    </source>
</reference>
<dbReference type="Pfam" id="PF04314">
    <property type="entry name" value="PCuAC"/>
    <property type="match status" value="1"/>
</dbReference>
<dbReference type="PANTHER" id="PTHR36302">
    <property type="entry name" value="BLR7088 PROTEIN"/>
    <property type="match status" value="1"/>
</dbReference>
<proteinExistence type="predicted"/>
<dbReference type="PANTHER" id="PTHR36302:SF1">
    <property type="entry name" value="COPPER CHAPERONE PCU(A)C"/>
    <property type="match status" value="1"/>
</dbReference>
<dbReference type="SUPFAM" id="SSF110087">
    <property type="entry name" value="DR1885-like metal-binding protein"/>
    <property type="match status" value="1"/>
</dbReference>
<gene>
    <name evidence="2" type="ORF">H0H10_30920</name>
</gene>
<dbReference type="AlphaFoldDB" id="A0A926QUV7"/>
<dbReference type="InterPro" id="IPR058248">
    <property type="entry name" value="Lxx211020-like"/>
</dbReference>
<sequence length="185" mass="18781">MKGPAVTAAALVGALVLAGCGSEDSGADTGADLSVGSAYMPQPVSDSMAAGFLTITNDGGAEDELTSVTSEAGDVGVHETVDGTMKEADSLPIPAHGRLVLESGGNHLMFENLKHRPKEGETVSVELHFAQSDPVTVEIPVKAATYRPTAADSEHSGHAGHSDQSGQSGQSDQSDQSGRSGQSSH</sequence>
<evidence type="ECO:0000313" key="2">
    <source>
        <dbReference type="EMBL" id="MBD0423517.1"/>
    </source>
</evidence>
<feature type="compositionally biased region" description="Basic and acidic residues" evidence="1">
    <location>
        <begin position="152"/>
        <end position="161"/>
    </location>
</feature>
<comment type="caution">
    <text evidence="2">The sequence shown here is derived from an EMBL/GenBank/DDBJ whole genome shotgun (WGS) entry which is preliminary data.</text>
</comment>
<dbReference type="Gene3D" id="2.60.40.1890">
    <property type="entry name" value="PCu(A)C copper chaperone"/>
    <property type="match status" value="1"/>
</dbReference>
<organism evidence="2 3">
    <name type="scientific">Streptomyces griseicoloratus</name>
    <dbReference type="NCBI Taxonomy" id="2752516"/>
    <lineage>
        <taxon>Bacteria</taxon>
        <taxon>Bacillati</taxon>
        <taxon>Actinomycetota</taxon>
        <taxon>Actinomycetes</taxon>
        <taxon>Kitasatosporales</taxon>
        <taxon>Streptomycetaceae</taxon>
        <taxon>Streptomyces</taxon>
    </lineage>
</organism>
<feature type="compositionally biased region" description="Low complexity" evidence="1">
    <location>
        <begin position="162"/>
        <end position="185"/>
    </location>
</feature>
<name>A0A926QUV7_9ACTN</name>
<dbReference type="RefSeq" id="WP_188184444.1">
    <property type="nucleotide sequence ID" value="NZ_JACVQF010000223.1"/>
</dbReference>
<dbReference type="EMBL" id="JACVQF010000223">
    <property type="protein sequence ID" value="MBD0423517.1"/>
    <property type="molecule type" value="Genomic_DNA"/>
</dbReference>